<dbReference type="Proteomes" id="UP000462435">
    <property type="component" value="Unassembled WGS sequence"/>
</dbReference>
<keyword evidence="2" id="KW-0902">Two-component regulatory system</keyword>
<accession>A0A7V8JVW6</accession>
<name>A0A7V8JVW6_9BURK</name>
<evidence type="ECO:0000259" key="5">
    <source>
        <dbReference type="PROSITE" id="PS50110"/>
    </source>
</evidence>
<organism evidence="6 7">
    <name type="scientific">Herbaspirillum frisingense</name>
    <dbReference type="NCBI Taxonomy" id="92645"/>
    <lineage>
        <taxon>Bacteria</taxon>
        <taxon>Pseudomonadati</taxon>
        <taxon>Pseudomonadota</taxon>
        <taxon>Betaproteobacteria</taxon>
        <taxon>Burkholderiales</taxon>
        <taxon>Oxalobacteraceae</taxon>
        <taxon>Herbaspirillum</taxon>
    </lineage>
</organism>
<dbReference type="GO" id="GO:0000160">
    <property type="term" value="P:phosphorelay signal transduction system"/>
    <property type="evidence" value="ECO:0007669"/>
    <property type="project" value="UniProtKB-KW"/>
</dbReference>
<proteinExistence type="predicted"/>
<evidence type="ECO:0000256" key="3">
    <source>
        <dbReference type="PROSITE-ProRule" id="PRU00169"/>
    </source>
</evidence>
<feature type="compositionally biased region" description="Basic and acidic residues" evidence="4">
    <location>
        <begin position="12"/>
        <end position="25"/>
    </location>
</feature>
<gene>
    <name evidence="6" type="primary">divK</name>
    <name evidence="6" type="ORF">GAK35_00164</name>
</gene>
<keyword evidence="1 3" id="KW-0597">Phosphoprotein</keyword>
<feature type="modified residue" description="4-aspartylphosphate" evidence="3">
    <location>
        <position position="75"/>
    </location>
</feature>
<dbReference type="CDD" id="cd17546">
    <property type="entry name" value="REC_hyHK_CKI1_RcsC-like"/>
    <property type="match status" value="1"/>
</dbReference>
<feature type="region of interest" description="Disordered" evidence="4">
    <location>
        <begin position="1"/>
        <end position="25"/>
    </location>
</feature>
<sequence>MDSLPARSGGAGKEDENVASKGKDKTVLVVEDHEDSRELLCEILEHSGLSVIAAANGIEAIERMQSQVPSVVLTDMSMPRMDGIELARYIKSHDRYGHIPVALISANLPAASAHFPEISAFLLKPCSVDHLLSTVAQLLR</sequence>
<dbReference type="InterPro" id="IPR050595">
    <property type="entry name" value="Bact_response_regulator"/>
</dbReference>
<dbReference type="InterPro" id="IPR001789">
    <property type="entry name" value="Sig_transdc_resp-reg_receiver"/>
</dbReference>
<evidence type="ECO:0000313" key="6">
    <source>
        <dbReference type="EMBL" id="KAF1048614.1"/>
    </source>
</evidence>
<comment type="caution">
    <text evidence="6">The sequence shown here is derived from an EMBL/GenBank/DDBJ whole genome shotgun (WGS) entry which is preliminary data.</text>
</comment>
<reference evidence="7" key="1">
    <citation type="journal article" date="2020" name="MBio">
        <title>Horizontal gene transfer to a defensive symbiont with a reduced genome amongst a multipartite beetle microbiome.</title>
        <authorList>
            <person name="Waterworth S.C."/>
            <person name="Florez L.V."/>
            <person name="Rees E.R."/>
            <person name="Hertweck C."/>
            <person name="Kaltenpoth M."/>
            <person name="Kwan J.C."/>
        </authorList>
    </citation>
    <scope>NUCLEOTIDE SEQUENCE [LARGE SCALE GENOMIC DNA]</scope>
</reference>
<dbReference type="SMART" id="SM00448">
    <property type="entry name" value="REC"/>
    <property type="match status" value="1"/>
</dbReference>
<dbReference type="PROSITE" id="PS50110">
    <property type="entry name" value="RESPONSE_REGULATORY"/>
    <property type="match status" value="1"/>
</dbReference>
<feature type="domain" description="Response regulatory" evidence="5">
    <location>
        <begin position="26"/>
        <end position="139"/>
    </location>
</feature>
<dbReference type="EMBL" id="WNDX01000003">
    <property type="protein sequence ID" value="KAF1048614.1"/>
    <property type="molecule type" value="Genomic_DNA"/>
</dbReference>
<dbReference type="Gene3D" id="3.40.50.2300">
    <property type="match status" value="1"/>
</dbReference>
<protein>
    <submittedName>
        <fullName evidence="6">Polar-differentiation response regulator DivK</fullName>
    </submittedName>
</protein>
<dbReference type="AlphaFoldDB" id="A0A7V8JVW6"/>
<dbReference type="InterPro" id="IPR011006">
    <property type="entry name" value="CheY-like_superfamily"/>
</dbReference>
<evidence type="ECO:0000313" key="7">
    <source>
        <dbReference type="Proteomes" id="UP000462435"/>
    </source>
</evidence>
<dbReference type="Pfam" id="PF00072">
    <property type="entry name" value="Response_reg"/>
    <property type="match status" value="1"/>
</dbReference>
<evidence type="ECO:0000256" key="1">
    <source>
        <dbReference type="ARBA" id="ARBA00022553"/>
    </source>
</evidence>
<evidence type="ECO:0000256" key="2">
    <source>
        <dbReference type="ARBA" id="ARBA00023012"/>
    </source>
</evidence>
<evidence type="ECO:0000256" key="4">
    <source>
        <dbReference type="SAM" id="MobiDB-lite"/>
    </source>
</evidence>
<dbReference type="PANTHER" id="PTHR44591:SF14">
    <property type="entry name" value="PROTEIN PILG"/>
    <property type="match status" value="1"/>
</dbReference>
<dbReference type="SUPFAM" id="SSF52172">
    <property type="entry name" value="CheY-like"/>
    <property type="match status" value="1"/>
</dbReference>
<dbReference type="PANTHER" id="PTHR44591">
    <property type="entry name" value="STRESS RESPONSE REGULATOR PROTEIN 1"/>
    <property type="match status" value="1"/>
</dbReference>